<accession>X1NGZ2</accession>
<evidence type="ECO:0000313" key="1">
    <source>
        <dbReference type="EMBL" id="GAI29451.1"/>
    </source>
</evidence>
<protein>
    <submittedName>
        <fullName evidence="1">Uncharacterized protein</fullName>
    </submittedName>
</protein>
<reference evidence="1" key="1">
    <citation type="journal article" date="2014" name="Front. Microbiol.">
        <title>High frequency of phylogenetically diverse reductive dehalogenase-homologous genes in deep subseafloor sedimentary metagenomes.</title>
        <authorList>
            <person name="Kawai M."/>
            <person name="Futagami T."/>
            <person name="Toyoda A."/>
            <person name="Takaki Y."/>
            <person name="Nishi S."/>
            <person name="Hori S."/>
            <person name="Arai W."/>
            <person name="Tsubouchi T."/>
            <person name="Morono Y."/>
            <person name="Uchiyama I."/>
            <person name="Ito T."/>
            <person name="Fujiyama A."/>
            <person name="Inagaki F."/>
            <person name="Takami H."/>
        </authorList>
    </citation>
    <scope>NUCLEOTIDE SEQUENCE</scope>
    <source>
        <strain evidence="1">Expedition CK06-06</strain>
    </source>
</reference>
<dbReference type="EMBL" id="BARV01019302">
    <property type="protein sequence ID" value="GAI29451.1"/>
    <property type="molecule type" value="Genomic_DNA"/>
</dbReference>
<feature type="non-terminal residue" evidence="1">
    <location>
        <position position="1"/>
    </location>
</feature>
<dbReference type="AlphaFoldDB" id="X1NGZ2"/>
<organism evidence="1">
    <name type="scientific">marine sediment metagenome</name>
    <dbReference type="NCBI Taxonomy" id="412755"/>
    <lineage>
        <taxon>unclassified sequences</taxon>
        <taxon>metagenomes</taxon>
        <taxon>ecological metagenomes</taxon>
    </lineage>
</organism>
<gene>
    <name evidence="1" type="ORF">S06H3_32457</name>
</gene>
<name>X1NGZ2_9ZZZZ</name>
<sequence>FKPTNRKAPLYDAMQMGVDALKRIREARFHGYAASAELLPGEQPEPVDPFAYQD</sequence>
<comment type="caution">
    <text evidence="1">The sequence shown here is derived from an EMBL/GenBank/DDBJ whole genome shotgun (WGS) entry which is preliminary data.</text>
</comment>
<proteinExistence type="predicted"/>